<protein>
    <submittedName>
        <fullName evidence="1">Uncharacterized protein</fullName>
    </submittedName>
</protein>
<gene>
    <name evidence="1" type="ORF">RHGRI_002527</name>
</gene>
<dbReference type="Proteomes" id="UP000823749">
    <property type="component" value="Chromosome 1"/>
</dbReference>
<proteinExistence type="predicted"/>
<dbReference type="AlphaFoldDB" id="A0AAV6LP76"/>
<dbReference type="EMBL" id="JACTNZ010000001">
    <property type="protein sequence ID" value="KAG5566993.1"/>
    <property type="molecule type" value="Genomic_DNA"/>
</dbReference>
<keyword evidence="2" id="KW-1185">Reference proteome</keyword>
<reference evidence="1" key="1">
    <citation type="submission" date="2020-08" db="EMBL/GenBank/DDBJ databases">
        <title>Plant Genome Project.</title>
        <authorList>
            <person name="Zhang R.-G."/>
        </authorList>
    </citation>
    <scope>NUCLEOTIDE SEQUENCE</scope>
    <source>
        <strain evidence="1">WSP0</strain>
        <tissue evidence="1">Leaf</tissue>
    </source>
</reference>
<accession>A0AAV6LP76</accession>
<evidence type="ECO:0000313" key="1">
    <source>
        <dbReference type="EMBL" id="KAG5566993.1"/>
    </source>
</evidence>
<organism evidence="1 2">
    <name type="scientific">Rhododendron griersonianum</name>
    <dbReference type="NCBI Taxonomy" id="479676"/>
    <lineage>
        <taxon>Eukaryota</taxon>
        <taxon>Viridiplantae</taxon>
        <taxon>Streptophyta</taxon>
        <taxon>Embryophyta</taxon>
        <taxon>Tracheophyta</taxon>
        <taxon>Spermatophyta</taxon>
        <taxon>Magnoliopsida</taxon>
        <taxon>eudicotyledons</taxon>
        <taxon>Gunneridae</taxon>
        <taxon>Pentapetalae</taxon>
        <taxon>asterids</taxon>
        <taxon>Ericales</taxon>
        <taxon>Ericaceae</taxon>
        <taxon>Ericoideae</taxon>
        <taxon>Rhodoreae</taxon>
        <taxon>Rhododendron</taxon>
    </lineage>
</organism>
<evidence type="ECO:0000313" key="2">
    <source>
        <dbReference type="Proteomes" id="UP000823749"/>
    </source>
</evidence>
<comment type="caution">
    <text evidence="1">The sequence shown here is derived from an EMBL/GenBank/DDBJ whole genome shotgun (WGS) entry which is preliminary data.</text>
</comment>
<sequence>MQIHTKTILHKQRERHLLLDPVAGNRHQPVLQQHGGSHRLHLQVSQVLTQTSPRTGIERHELVPVHGRLEPVSFTRQPPLRFKLQAVLPPYSFHPPHRIYRVRHRRPRRHVGPVWQDVVGDDVLEILRHRRVQPQRLGQRGF</sequence>
<name>A0AAV6LP76_9ERIC</name>